<dbReference type="STRING" id="946333.A4W93_16800"/>
<organism evidence="3 4">
    <name type="scientific">Piscinibacter gummiphilus</name>
    <dbReference type="NCBI Taxonomy" id="946333"/>
    <lineage>
        <taxon>Bacteria</taxon>
        <taxon>Pseudomonadati</taxon>
        <taxon>Pseudomonadota</taxon>
        <taxon>Betaproteobacteria</taxon>
        <taxon>Burkholderiales</taxon>
        <taxon>Sphaerotilaceae</taxon>
        <taxon>Piscinibacter</taxon>
    </lineage>
</organism>
<dbReference type="InterPro" id="IPR000834">
    <property type="entry name" value="Peptidase_M14"/>
</dbReference>
<keyword evidence="4" id="KW-1185">Reference proteome</keyword>
<evidence type="ECO:0000259" key="2">
    <source>
        <dbReference type="PROSITE" id="PS52035"/>
    </source>
</evidence>
<reference evidence="3 4" key="1">
    <citation type="submission" date="2016-04" db="EMBL/GenBank/DDBJ databases">
        <title>Complete genome sequence of natural rubber-degrading, novel Gram-negative bacterium, Rhizobacter gummiphilus strain NS21.</title>
        <authorList>
            <person name="Tabata M."/>
            <person name="Kasai D."/>
            <person name="Fukuda M."/>
        </authorList>
    </citation>
    <scope>NUCLEOTIDE SEQUENCE [LARGE SCALE GENOMIC DNA]</scope>
    <source>
        <strain evidence="3 4">NS21</strain>
    </source>
</reference>
<dbReference type="AlphaFoldDB" id="A0A1W6LB11"/>
<accession>A0A1W6LB11</accession>
<name>A0A1W6LB11_9BURK</name>
<dbReference type="SUPFAM" id="SSF53187">
    <property type="entry name" value="Zn-dependent exopeptidases"/>
    <property type="match status" value="1"/>
</dbReference>
<dbReference type="PROSITE" id="PS52035">
    <property type="entry name" value="PEPTIDASE_M14"/>
    <property type="match status" value="1"/>
</dbReference>
<dbReference type="GO" id="GO:0006508">
    <property type="term" value="P:proteolysis"/>
    <property type="evidence" value="ECO:0007669"/>
    <property type="project" value="InterPro"/>
</dbReference>
<proteinExistence type="inferred from homology"/>
<evidence type="ECO:0000313" key="4">
    <source>
        <dbReference type="Proteomes" id="UP000193427"/>
    </source>
</evidence>
<dbReference type="Pfam" id="PF00246">
    <property type="entry name" value="Peptidase_M14"/>
    <property type="match status" value="1"/>
</dbReference>
<feature type="domain" description="Peptidase M14" evidence="2">
    <location>
        <begin position="69"/>
        <end position="352"/>
    </location>
</feature>
<sequence>MPKMPPLVPSRPAQAAVPASAPAVAPVASAPVVVAPAAVSPLETPAVAARFPDPAVTFSLPSLQDGRTDFTTAAELDAKLRALAATQPAAPSENPTSITLVPLGNSQDSTPLQALLFTRHPSPSAAVIVRGGRPTVLLVGQQHGDEPAGAEALLAVADELATGSLQGLLDRINVVILPRANPDGAGRNQAVTTLGTDLDTDHLLLTTPEAKALAKLARDYRPLVVVDAHEYPLDASFATRFGGAQRADLQLQYAATARLPEFISKASEEWFRQPMLAALKEAGYTSEWVHRPGEGQRLAMGSPRPDSARNVNGLRNAVSFVVESRGGNLGRVHLKRRVASQVAVISDVLRTSAQRADDLVKLRKYVDASVRADLCNSQMLIDPRPSATEHTLSLLDPATGADKSVTVNWDSSLVLRDGKQRSRPCGYWLAADQSDAVGRLRALGLRVEQLSEAFDMQADANSGTPVAGEREFIEFAAPAGSYYVPLSQPWGNLVVAALEADAAQGFLAAKVVTAPNKLRKVAVIPKVRRTLVP</sequence>
<dbReference type="SMART" id="SM00631">
    <property type="entry name" value="Zn_pept"/>
    <property type="match status" value="1"/>
</dbReference>
<dbReference type="Gene3D" id="3.40.630.10">
    <property type="entry name" value="Zn peptidases"/>
    <property type="match status" value="1"/>
</dbReference>
<feature type="active site" description="Proton donor/acceptor" evidence="1">
    <location>
        <position position="323"/>
    </location>
</feature>
<dbReference type="EMBL" id="CP015118">
    <property type="protein sequence ID" value="ARN21424.1"/>
    <property type="molecule type" value="Genomic_DNA"/>
</dbReference>
<dbReference type="GO" id="GO:0004181">
    <property type="term" value="F:metallocarboxypeptidase activity"/>
    <property type="evidence" value="ECO:0007669"/>
    <property type="project" value="InterPro"/>
</dbReference>
<gene>
    <name evidence="3" type="ORF">A4W93_16800</name>
</gene>
<protein>
    <recommendedName>
        <fullName evidence="2">Peptidase M14 domain-containing protein</fullName>
    </recommendedName>
</protein>
<dbReference type="Proteomes" id="UP000193427">
    <property type="component" value="Chromosome"/>
</dbReference>
<evidence type="ECO:0000313" key="3">
    <source>
        <dbReference type="EMBL" id="ARN21424.1"/>
    </source>
</evidence>
<dbReference type="KEGG" id="rgu:A4W93_16800"/>
<dbReference type="GO" id="GO:0008270">
    <property type="term" value="F:zinc ion binding"/>
    <property type="evidence" value="ECO:0007669"/>
    <property type="project" value="InterPro"/>
</dbReference>
<comment type="similarity">
    <text evidence="1">Belongs to the peptidase M14 family.</text>
</comment>
<dbReference type="CDD" id="cd06242">
    <property type="entry name" value="M14-like"/>
    <property type="match status" value="1"/>
</dbReference>
<evidence type="ECO:0000256" key="1">
    <source>
        <dbReference type="PROSITE-ProRule" id="PRU01379"/>
    </source>
</evidence>